<dbReference type="GO" id="GO:0008483">
    <property type="term" value="F:transaminase activity"/>
    <property type="evidence" value="ECO:0007669"/>
    <property type="project" value="UniProtKB-KW"/>
</dbReference>
<dbReference type="InterPro" id="IPR015424">
    <property type="entry name" value="PyrdxlP-dep_Trfase"/>
</dbReference>
<reference evidence="8 9" key="1">
    <citation type="submission" date="2014-07" db="EMBL/GenBank/DDBJ databases">
        <title>Draft Genome Sequence of Gephyronic Acid Producer, Cystobacter violaceus Strain Cb vi76.</title>
        <authorList>
            <person name="Stevens D.C."/>
            <person name="Young J."/>
            <person name="Carmichael R."/>
            <person name="Tan J."/>
            <person name="Taylor R.E."/>
        </authorList>
    </citation>
    <scope>NUCLEOTIDE SEQUENCE [LARGE SCALE GENOMIC DNA]</scope>
    <source>
        <strain evidence="8 9">Cb vi76</strain>
    </source>
</reference>
<dbReference type="SUPFAM" id="SSF53383">
    <property type="entry name" value="PLP-dependent transferases"/>
    <property type="match status" value="1"/>
</dbReference>
<keyword evidence="4 6" id="KW-0808">Transferase</keyword>
<keyword evidence="3 6" id="KW-0032">Aminotransferase</keyword>
<keyword evidence="5" id="KW-0663">Pyridoxal phosphate</keyword>
<protein>
    <recommendedName>
        <fullName evidence="6">Aminotransferase</fullName>
        <ecNumber evidence="6">2.6.1.-</ecNumber>
    </recommendedName>
</protein>
<dbReference type="EMBL" id="JPMI01000009">
    <property type="protein sequence ID" value="KFA94533.1"/>
    <property type="molecule type" value="Genomic_DNA"/>
</dbReference>
<name>A0A084T1E8_9BACT</name>
<feature type="domain" description="Aminotransferase class I/classII large" evidence="7">
    <location>
        <begin position="31"/>
        <end position="388"/>
    </location>
</feature>
<organism evidence="8 9">
    <name type="scientific">Archangium violaceum Cb vi76</name>
    <dbReference type="NCBI Taxonomy" id="1406225"/>
    <lineage>
        <taxon>Bacteria</taxon>
        <taxon>Pseudomonadati</taxon>
        <taxon>Myxococcota</taxon>
        <taxon>Myxococcia</taxon>
        <taxon>Myxococcales</taxon>
        <taxon>Cystobacterineae</taxon>
        <taxon>Archangiaceae</taxon>
        <taxon>Archangium</taxon>
    </lineage>
</organism>
<evidence type="ECO:0000256" key="2">
    <source>
        <dbReference type="ARBA" id="ARBA00007441"/>
    </source>
</evidence>
<evidence type="ECO:0000256" key="3">
    <source>
        <dbReference type="ARBA" id="ARBA00022576"/>
    </source>
</evidence>
<proteinExistence type="inferred from homology"/>
<comment type="caution">
    <text evidence="8">The sequence shown here is derived from an EMBL/GenBank/DDBJ whole genome shotgun (WGS) entry which is preliminary data.</text>
</comment>
<accession>A0A084T1E8</accession>
<dbReference type="PANTHER" id="PTHR46383">
    <property type="entry name" value="ASPARTATE AMINOTRANSFERASE"/>
    <property type="match status" value="1"/>
</dbReference>
<evidence type="ECO:0000313" key="8">
    <source>
        <dbReference type="EMBL" id="KFA94533.1"/>
    </source>
</evidence>
<dbReference type="PROSITE" id="PS00105">
    <property type="entry name" value="AA_TRANSFER_CLASS_1"/>
    <property type="match status" value="1"/>
</dbReference>
<dbReference type="FunFam" id="3.40.640.10:FF:000033">
    <property type="entry name" value="Aspartate aminotransferase"/>
    <property type="match status" value="1"/>
</dbReference>
<dbReference type="InterPro" id="IPR015421">
    <property type="entry name" value="PyrdxlP-dep_Trfase_major"/>
</dbReference>
<evidence type="ECO:0000313" key="9">
    <source>
        <dbReference type="Proteomes" id="UP000028547"/>
    </source>
</evidence>
<dbReference type="Pfam" id="PF00155">
    <property type="entry name" value="Aminotran_1_2"/>
    <property type="match status" value="1"/>
</dbReference>
<dbReference type="Gene3D" id="3.90.1150.10">
    <property type="entry name" value="Aspartate Aminotransferase, domain 1"/>
    <property type="match status" value="1"/>
</dbReference>
<dbReference type="InterPro" id="IPR015422">
    <property type="entry name" value="PyrdxlP-dep_Trfase_small"/>
</dbReference>
<dbReference type="AlphaFoldDB" id="A0A084T1E8"/>
<evidence type="ECO:0000256" key="5">
    <source>
        <dbReference type="ARBA" id="ARBA00022898"/>
    </source>
</evidence>
<dbReference type="RefSeq" id="WP_043389356.1">
    <property type="nucleotide sequence ID" value="NZ_JPMI01000009.1"/>
</dbReference>
<dbReference type="PANTHER" id="PTHR46383:SF1">
    <property type="entry name" value="ASPARTATE AMINOTRANSFERASE"/>
    <property type="match status" value="1"/>
</dbReference>
<dbReference type="InterPro" id="IPR050596">
    <property type="entry name" value="AspAT/PAT-like"/>
</dbReference>
<sequence length="396" mass="43099">MNLANRLKAIKPSPTLALNAKAKALAAQGVDVVGLVAGEPDFDTPEHIKQAAIEALRQGFTKYTPTAGIPELREAICGKLERDNRLTFTPDQVVVSVGAKQAIYNAFQALLNEGDEVIILAPYWVSYPEMVQLAGGKPVFVQTREEDGFAPDPDAIRRALSPRTKAIILNSPSNPSGAVFSRAALEGIAEAVRGHECLVISDDIYEKLLYQGEFLNIGNVAPELVPRLVVINGMSKAFSMTGWRLGYAAGPRWLIAGMQMVQDQSTSNAASFVQKAAVAALKGPQDIFVPMVEEYRGRRDMVVDALNSIEGVRCRRPEGAFYVLPNVSGLLGRTYKGEPLTGSMQISEILLNDFRLGAMPGAPFGVEGYLRMSFATSREQLHKGLERFREFVGSTR</sequence>
<dbReference type="InterPro" id="IPR004838">
    <property type="entry name" value="NHTrfase_class1_PyrdxlP-BS"/>
</dbReference>
<dbReference type="InterPro" id="IPR004839">
    <property type="entry name" value="Aminotransferase_I/II_large"/>
</dbReference>
<dbReference type="GO" id="GO:0006520">
    <property type="term" value="P:amino acid metabolic process"/>
    <property type="evidence" value="ECO:0007669"/>
    <property type="project" value="InterPro"/>
</dbReference>
<evidence type="ECO:0000259" key="7">
    <source>
        <dbReference type="Pfam" id="PF00155"/>
    </source>
</evidence>
<evidence type="ECO:0000256" key="1">
    <source>
        <dbReference type="ARBA" id="ARBA00001933"/>
    </source>
</evidence>
<evidence type="ECO:0000256" key="4">
    <source>
        <dbReference type="ARBA" id="ARBA00022679"/>
    </source>
</evidence>
<dbReference type="GO" id="GO:0030170">
    <property type="term" value="F:pyridoxal phosphate binding"/>
    <property type="evidence" value="ECO:0007669"/>
    <property type="project" value="InterPro"/>
</dbReference>
<dbReference type="Proteomes" id="UP000028547">
    <property type="component" value="Unassembled WGS sequence"/>
</dbReference>
<comment type="similarity">
    <text evidence="2 6">Belongs to the class-I pyridoxal-phosphate-dependent aminotransferase family.</text>
</comment>
<dbReference type="CDD" id="cd00609">
    <property type="entry name" value="AAT_like"/>
    <property type="match status" value="1"/>
</dbReference>
<dbReference type="EC" id="2.6.1.-" evidence="6"/>
<dbReference type="Gene3D" id="3.40.640.10">
    <property type="entry name" value="Type I PLP-dependent aspartate aminotransferase-like (Major domain)"/>
    <property type="match status" value="1"/>
</dbReference>
<gene>
    <name evidence="8" type="ORF">Q664_02250</name>
</gene>
<comment type="cofactor">
    <cofactor evidence="1 6">
        <name>pyridoxal 5'-phosphate</name>
        <dbReference type="ChEBI" id="CHEBI:597326"/>
    </cofactor>
</comment>
<evidence type="ECO:0000256" key="6">
    <source>
        <dbReference type="RuleBase" id="RU000481"/>
    </source>
</evidence>